<organism evidence="2 3">
    <name type="scientific">Pinctada imbricata</name>
    <name type="common">Atlantic pearl-oyster</name>
    <name type="synonym">Pinctada martensii</name>
    <dbReference type="NCBI Taxonomy" id="66713"/>
    <lineage>
        <taxon>Eukaryota</taxon>
        <taxon>Metazoa</taxon>
        <taxon>Spiralia</taxon>
        <taxon>Lophotrochozoa</taxon>
        <taxon>Mollusca</taxon>
        <taxon>Bivalvia</taxon>
        <taxon>Autobranchia</taxon>
        <taxon>Pteriomorphia</taxon>
        <taxon>Pterioida</taxon>
        <taxon>Pterioidea</taxon>
        <taxon>Pteriidae</taxon>
        <taxon>Pinctada</taxon>
    </lineage>
</organism>
<evidence type="ECO:0000256" key="1">
    <source>
        <dbReference type="SAM" id="MobiDB-lite"/>
    </source>
</evidence>
<sequence>RQNHVTLLAQYEAVGSGTGKSAIKANVDIEYAGSDSLLSNDDRVNYPDLVEFPTMAGSVNMRKFTQRCALIRTLPKLAAPAFNRHDISCRLADVSTIMPRGKGKGTCRGSGRKRQENGPSSPNPLELCGCFCNIY</sequence>
<name>A0AA88YTZ5_PINIB</name>
<comment type="caution">
    <text evidence="2">The sequence shown here is derived from an EMBL/GenBank/DDBJ whole genome shotgun (WGS) entry which is preliminary data.</text>
</comment>
<dbReference type="Gene3D" id="3.40.190.10">
    <property type="entry name" value="Periplasmic binding protein-like II"/>
    <property type="match status" value="1"/>
</dbReference>
<dbReference type="AlphaFoldDB" id="A0AA88YTZ5"/>
<feature type="region of interest" description="Disordered" evidence="1">
    <location>
        <begin position="102"/>
        <end position="121"/>
    </location>
</feature>
<reference evidence="2" key="1">
    <citation type="submission" date="2019-08" db="EMBL/GenBank/DDBJ databases">
        <title>The improved chromosome-level genome for the pearl oyster Pinctada fucata martensii using PacBio sequencing and Hi-C.</title>
        <authorList>
            <person name="Zheng Z."/>
        </authorList>
    </citation>
    <scope>NUCLEOTIDE SEQUENCE</scope>
    <source>
        <strain evidence="2">ZZ-2019</strain>
        <tissue evidence="2">Adductor muscle</tissue>
    </source>
</reference>
<accession>A0AA88YTZ5</accession>
<feature type="non-terminal residue" evidence="2">
    <location>
        <position position="1"/>
    </location>
</feature>
<dbReference type="Proteomes" id="UP001186944">
    <property type="component" value="Unassembled WGS sequence"/>
</dbReference>
<protein>
    <submittedName>
        <fullName evidence="2">Uncharacterized protein</fullName>
    </submittedName>
</protein>
<proteinExistence type="predicted"/>
<dbReference type="EMBL" id="VSWD01000004">
    <property type="protein sequence ID" value="KAK3105361.1"/>
    <property type="molecule type" value="Genomic_DNA"/>
</dbReference>
<gene>
    <name evidence="2" type="ORF">FSP39_023428</name>
</gene>
<evidence type="ECO:0000313" key="3">
    <source>
        <dbReference type="Proteomes" id="UP001186944"/>
    </source>
</evidence>
<evidence type="ECO:0000313" key="2">
    <source>
        <dbReference type="EMBL" id="KAK3105361.1"/>
    </source>
</evidence>
<keyword evidence="3" id="KW-1185">Reference proteome</keyword>